<accession>A0A481ZCB0</accession>
<dbReference type="GO" id="GO:0009263">
    <property type="term" value="P:deoxyribonucleotide biosynthetic process"/>
    <property type="evidence" value="ECO:0007669"/>
    <property type="project" value="UniProtKB-KW"/>
</dbReference>
<name>A0A481ZCB0_9VIRU</name>
<dbReference type="InterPro" id="IPR013509">
    <property type="entry name" value="RNR_lsu_N"/>
</dbReference>
<dbReference type="PROSITE" id="PS00089">
    <property type="entry name" value="RIBORED_LARGE"/>
    <property type="match status" value="1"/>
</dbReference>
<evidence type="ECO:0000256" key="2">
    <source>
        <dbReference type="ARBA" id="ARBA00012274"/>
    </source>
</evidence>
<dbReference type="InterPro" id="IPR008926">
    <property type="entry name" value="RNR_R1-su_N"/>
</dbReference>
<organism evidence="6">
    <name type="scientific">Pithovirus LCPAC404</name>
    <dbReference type="NCBI Taxonomy" id="2506597"/>
    <lineage>
        <taxon>Viruses</taxon>
        <taxon>Pithoviruses</taxon>
    </lineage>
</organism>
<comment type="similarity">
    <text evidence="1 4">Belongs to the ribonucleoside diphosphate reductase large chain family.</text>
</comment>
<dbReference type="NCBIfam" id="TIGR02506">
    <property type="entry name" value="NrdE_NrdA"/>
    <property type="match status" value="1"/>
</dbReference>
<dbReference type="Pfam" id="PF02867">
    <property type="entry name" value="Ribonuc_red_lgC"/>
    <property type="match status" value="1"/>
</dbReference>
<keyword evidence="4" id="KW-0215">Deoxyribonucleotide synthesis</keyword>
<dbReference type="EMBL" id="MK500594">
    <property type="protein sequence ID" value="QBK93306.1"/>
    <property type="molecule type" value="Genomic_DNA"/>
</dbReference>
<dbReference type="UniPathway" id="UPA00326"/>
<dbReference type="PRINTS" id="PR01183">
    <property type="entry name" value="RIBORDTASEM1"/>
</dbReference>
<gene>
    <name evidence="6" type="ORF">LCPAC404_00100</name>
</gene>
<evidence type="ECO:0000313" key="6">
    <source>
        <dbReference type="EMBL" id="QBK93306.1"/>
    </source>
</evidence>
<evidence type="ECO:0000256" key="3">
    <source>
        <dbReference type="ARBA" id="ARBA00023002"/>
    </source>
</evidence>
<proteinExistence type="inferred from homology"/>
<comment type="catalytic activity">
    <reaction evidence="4">
        <text>a 2'-deoxyribonucleoside 5'-diphosphate + [thioredoxin]-disulfide + H2O = a ribonucleoside 5'-diphosphate + [thioredoxin]-dithiol</text>
        <dbReference type="Rhea" id="RHEA:23252"/>
        <dbReference type="Rhea" id="RHEA-COMP:10698"/>
        <dbReference type="Rhea" id="RHEA-COMP:10700"/>
        <dbReference type="ChEBI" id="CHEBI:15377"/>
        <dbReference type="ChEBI" id="CHEBI:29950"/>
        <dbReference type="ChEBI" id="CHEBI:50058"/>
        <dbReference type="ChEBI" id="CHEBI:57930"/>
        <dbReference type="ChEBI" id="CHEBI:73316"/>
        <dbReference type="EC" id="1.17.4.1"/>
    </reaction>
</comment>
<dbReference type="SUPFAM" id="SSF48168">
    <property type="entry name" value="R1 subunit of ribonucleotide reductase, N-terminal domain"/>
    <property type="match status" value="1"/>
</dbReference>
<evidence type="ECO:0000256" key="4">
    <source>
        <dbReference type="RuleBase" id="RU003410"/>
    </source>
</evidence>
<dbReference type="Pfam" id="PF00317">
    <property type="entry name" value="Ribonuc_red_lgN"/>
    <property type="match status" value="1"/>
</dbReference>
<dbReference type="PANTHER" id="PTHR11573:SF6">
    <property type="entry name" value="RIBONUCLEOSIDE-DIPHOSPHATE REDUCTASE LARGE SUBUNIT"/>
    <property type="match status" value="1"/>
</dbReference>
<sequence>MDYLNNPIGDTTILSGCEHNTHGLSLDKDILTQYELDSDNDDLFLKKLGKCILHPDYQRFAGRLLLRKLFDETPNTIEQYVEKLSKTLNEEFSQFCLANSEQINALLKETRHLYVDGTWLAINTTLKNYLKRSHYSEPVRENPQQLNFRLAAHMWMIKGFDHVAKCYRELSDKQYTHSSPTMFNAGTNKAQCSSCFLIQMDDSLDRIYWALAAMSSISKNSGGIGVSMETIRHSDISNTGPSQGIPPILKQLDLQVPYVNQGGRRKGAITFYIQPHHIDFRKCLTMIEKGNKILTESTQLNEIQMASWTPWLLFKRAISGEMWTFMDPKQTSKMKGLIGKDFETQYCEYENMIEKDPSSFIHDRIPAETLLKQMAQVAMTAGNPYILNADSSNMKSNQQNRGYIKCSNLCTEIIEYTSEDEIASCNLGAINLKRFVIKDGSEMKYDFDKLGMAVGNMVRNLNQIIDTNYIPHTKLFVVKEYIEKSNKSMRPLGIGCSGFADAVYMLDLTFAIKDEKTGKMVINPYIKRFNKLVFGCKYFNALSASVAEAIKYGPYEWFEGSPYSKGKLQFDLWKDEYDYMENNGFKHNVREPEDDIPADPSDWEQKVIIITHNDTIVIIEPTWDSLRNAIIQHGVRNSLLLALMPTASTSQHCDGNTESFEAPTSNLYARKLITGTYSILNPHMVKDLEAIGAWNEKTLELLKINNGSITMITKFINANRQHYKQFHDYKRLEYLRCKYLTMFEIPQKIMLTLHADRSRYIDQSASFNIYFRDTTPEKLVMMWIYAYDLGCKTIQYYLRQEASSESTKYTVNQRSIKAINELSKECLACS</sequence>
<dbReference type="InterPro" id="IPR039718">
    <property type="entry name" value="Rrm1"/>
</dbReference>
<comment type="function">
    <text evidence="4">Provides the precursors necessary for DNA synthesis. Catalyzes the biosynthesis of deoxyribonucleotides from the corresponding ribonucleotides.</text>
</comment>
<dbReference type="GO" id="GO:0004748">
    <property type="term" value="F:ribonucleoside-diphosphate reductase activity, thioredoxin disulfide as acceptor"/>
    <property type="evidence" value="ECO:0007669"/>
    <property type="project" value="UniProtKB-EC"/>
</dbReference>
<protein>
    <recommendedName>
        <fullName evidence="2 4">Ribonucleoside-diphosphate reductase</fullName>
        <ecNumber evidence="2 4">1.17.4.1</ecNumber>
    </recommendedName>
</protein>
<feature type="domain" description="Ribonucleotide reductase large subunit" evidence="5">
    <location>
        <begin position="623"/>
        <end position="645"/>
    </location>
</feature>
<reference evidence="6" key="1">
    <citation type="journal article" date="2019" name="MBio">
        <title>Virus Genomes from Deep Sea Sediments Expand the Ocean Megavirome and Support Independent Origins of Viral Gigantism.</title>
        <authorList>
            <person name="Backstrom D."/>
            <person name="Yutin N."/>
            <person name="Jorgensen S.L."/>
            <person name="Dharamshi J."/>
            <person name="Homa F."/>
            <person name="Zaremba-Niedwiedzka K."/>
            <person name="Spang A."/>
            <person name="Wolf Y.I."/>
            <person name="Koonin E.V."/>
            <person name="Ettema T.J."/>
        </authorList>
    </citation>
    <scope>NUCLEOTIDE SEQUENCE</scope>
</reference>
<evidence type="ECO:0000259" key="5">
    <source>
        <dbReference type="PROSITE" id="PS00089"/>
    </source>
</evidence>
<dbReference type="GO" id="GO:0005524">
    <property type="term" value="F:ATP binding"/>
    <property type="evidence" value="ECO:0007669"/>
    <property type="project" value="InterPro"/>
</dbReference>
<dbReference type="Gene3D" id="3.20.70.20">
    <property type="match status" value="1"/>
</dbReference>
<keyword evidence="3 4" id="KW-0560">Oxidoreductase</keyword>
<dbReference type="SUPFAM" id="SSF51998">
    <property type="entry name" value="PFL-like glycyl radical enzymes"/>
    <property type="match status" value="1"/>
</dbReference>
<dbReference type="InterPro" id="IPR013346">
    <property type="entry name" value="NrdE_NrdA_C"/>
</dbReference>
<dbReference type="InterPro" id="IPR000788">
    <property type="entry name" value="RNR_lg_C"/>
</dbReference>
<dbReference type="EC" id="1.17.4.1" evidence="2 4"/>
<dbReference type="PANTHER" id="PTHR11573">
    <property type="entry name" value="RIBONUCLEOSIDE-DIPHOSPHATE REDUCTASE LARGE CHAIN"/>
    <property type="match status" value="1"/>
</dbReference>
<evidence type="ECO:0000256" key="1">
    <source>
        <dbReference type="ARBA" id="ARBA00010406"/>
    </source>
</evidence>